<organism evidence="1 2">
    <name type="scientific">Sus scrofa</name>
    <name type="common">Pig</name>
    <dbReference type="NCBI Taxonomy" id="9823"/>
    <lineage>
        <taxon>Eukaryota</taxon>
        <taxon>Metazoa</taxon>
        <taxon>Chordata</taxon>
        <taxon>Craniata</taxon>
        <taxon>Vertebrata</taxon>
        <taxon>Euteleostomi</taxon>
        <taxon>Mammalia</taxon>
        <taxon>Eutheria</taxon>
        <taxon>Laurasiatheria</taxon>
        <taxon>Artiodactyla</taxon>
        <taxon>Suina</taxon>
        <taxon>Suidae</taxon>
        <taxon>Sus</taxon>
    </lineage>
</organism>
<evidence type="ECO:0000313" key="1">
    <source>
        <dbReference type="Ensembl" id="ENSSSCP00070020129.1"/>
    </source>
</evidence>
<dbReference type="Proteomes" id="UP000694570">
    <property type="component" value="Unplaced"/>
</dbReference>
<dbReference type="Ensembl" id="ENSSSCT00015100744.1">
    <property type="protein sequence ID" value="ENSSSCP00015041706.1"/>
    <property type="gene ID" value="ENSSSCG00015074738.1"/>
</dbReference>
<accession>A0A4X1TSE9</accession>
<reference evidence="1 2" key="1">
    <citation type="submission" date="2017-08" db="EMBL/GenBank/DDBJ databases">
        <title>USMARCv1.0.</title>
        <authorList>
            <person name="Hannum G.I."/>
            <person name="Koren S."/>
            <person name="Schroeder S.G."/>
            <person name="Chin S.C."/>
            <person name="Nonneman D.J."/>
            <person name="Becker S.A."/>
            <person name="Rosen B.D."/>
            <person name="Bickhart D.M."/>
            <person name="Putnam N.H."/>
            <person name="Green R.E."/>
            <person name="Tuggle C.K."/>
            <person name="Liu H."/>
            <person name="Rohrer G.A."/>
            <person name="Warr A."/>
            <person name="Hall R."/>
            <person name="Kim K."/>
            <person name="Hume D.A."/>
            <person name="Talbot R."/>
            <person name="Chow W."/>
            <person name="Howe K."/>
            <person name="Schwartz A.S."/>
            <person name="Watson M."/>
            <person name="Archibald A.L."/>
            <person name="Phillippy A.M."/>
            <person name="Smith T.P.L."/>
        </authorList>
    </citation>
    <scope>NUCLEOTIDE SEQUENCE [LARGE SCALE GENOMIC DNA]</scope>
</reference>
<reference evidence="1" key="2">
    <citation type="submission" date="2025-05" db="UniProtKB">
        <authorList>
            <consortium name="Ensembl"/>
        </authorList>
    </citation>
    <scope>IDENTIFICATION</scope>
</reference>
<dbReference type="Ensembl" id="ENSSSCT00070024321.1">
    <property type="protein sequence ID" value="ENSSSCP00070020129.1"/>
    <property type="gene ID" value="ENSSSCG00070012418.1"/>
</dbReference>
<gene>
    <name evidence="1" type="primary">STK4</name>
</gene>
<evidence type="ECO:0000313" key="2">
    <source>
        <dbReference type="Proteomes" id="UP000314985"/>
    </source>
</evidence>
<dbReference type="Ensembl" id="ENSSSCT00030019236.1">
    <property type="protein sequence ID" value="ENSSSCP00030008570.1"/>
    <property type="gene ID" value="ENSSSCG00030013960.1"/>
</dbReference>
<name>A0A4X1TSE9_PIG</name>
<dbReference type="Proteomes" id="UP000694726">
    <property type="component" value="Unplaced"/>
</dbReference>
<protein>
    <submittedName>
        <fullName evidence="1">Serine/threonine kinase 4</fullName>
    </submittedName>
</protein>
<dbReference type="Proteomes" id="UP000314985">
    <property type="component" value="Chromosome 17"/>
</dbReference>
<dbReference type="Proteomes" id="UP000694723">
    <property type="component" value="Unplaced"/>
</dbReference>
<proteinExistence type="predicted"/>
<dbReference type="AlphaFoldDB" id="A0A4X1TSE9"/>
<sequence>METVQLRNPPRRQLKKLDEDSLTKQPEEVFDVLEKLGEGYAVLNPILDYTEWIFMDHLLVKNISHYLFVSWKNTLWNQARNQAETRSKKMTPAVLLKDKYKMNLKPRVDLASLKVRGKERGTVPLYLSPALFSFRLISLVFSSRQ</sequence>
<dbReference type="Ensembl" id="ENSSSCT00060003308.1">
    <property type="protein sequence ID" value="ENSSSCP00060001075.1"/>
    <property type="gene ID" value="ENSSSCG00060002687.1"/>
</dbReference>